<organism evidence="5 6">
    <name type="scientific">Faecalicatena contorta</name>
    <dbReference type="NCBI Taxonomy" id="39482"/>
    <lineage>
        <taxon>Bacteria</taxon>
        <taxon>Bacillati</taxon>
        <taxon>Bacillota</taxon>
        <taxon>Clostridia</taxon>
        <taxon>Lachnospirales</taxon>
        <taxon>Lachnospiraceae</taxon>
        <taxon>Faecalicatena</taxon>
    </lineage>
</organism>
<gene>
    <name evidence="5" type="ORF">SAMN05216529_10244</name>
</gene>
<keyword evidence="3" id="KW-0119">Carbohydrate metabolism</keyword>
<dbReference type="InterPro" id="IPR036390">
    <property type="entry name" value="WH_DNA-bd_sf"/>
</dbReference>
<accession>A0A316A0Z6</accession>
<dbReference type="Pfam" id="PF13412">
    <property type="entry name" value="HTH_24"/>
    <property type="match status" value="1"/>
</dbReference>
<keyword evidence="3" id="KW-0859">Xylose metabolism</keyword>
<keyword evidence="5" id="KW-0808">Transferase</keyword>
<dbReference type="Pfam" id="PF00480">
    <property type="entry name" value="ROK"/>
    <property type="match status" value="1"/>
</dbReference>
<evidence type="ECO:0000256" key="3">
    <source>
        <dbReference type="ARBA" id="ARBA00022629"/>
    </source>
</evidence>
<dbReference type="GO" id="GO:0016301">
    <property type="term" value="F:kinase activity"/>
    <property type="evidence" value="ECO:0007669"/>
    <property type="project" value="UniProtKB-KW"/>
</dbReference>
<keyword evidence="6" id="KW-1185">Reference proteome</keyword>
<dbReference type="PROSITE" id="PS51379">
    <property type="entry name" value="4FE4S_FER_2"/>
    <property type="match status" value="1"/>
</dbReference>
<comment type="function">
    <text evidence="1">Transcriptional repressor of xylose-utilizing enzymes.</text>
</comment>
<reference evidence="6" key="1">
    <citation type="submission" date="2017-07" db="EMBL/GenBank/DDBJ databases">
        <authorList>
            <person name="Varghese N."/>
            <person name="Submissions S."/>
        </authorList>
    </citation>
    <scope>NUCLEOTIDE SEQUENCE [LARGE SCALE GENOMIC DNA]</scope>
    <source>
        <strain evidence="6">NLAE-zl-C134</strain>
    </source>
</reference>
<dbReference type="AlphaFoldDB" id="A0A316A0Z6"/>
<dbReference type="OrthoDB" id="9796533at2"/>
<proteinExistence type="inferred from homology"/>
<feature type="domain" description="4Fe-4S ferredoxin-type" evidence="4">
    <location>
        <begin position="247"/>
        <end position="282"/>
    </location>
</feature>
<protein>
    <submittedName>
        <fullName evidence="5">Sugar kinase of the NBD/HSP70 family, may contain an N-terminal HTH domain</fullName>
    </submittedName>
</protein>
<dbReference type="InterPro" id="IPR000600">
    <property type="entry name" value="ROK"/>
</dbReference>
<dbReference type="InterPro" id="IPR043129">
    <property type="entry name" value="ATPase_NBD"/>
</dbReference>
<dbReference type="EMBL" id="UHJJ01000002">
    <property type="protein sequence ID" value="SUQ12829.1"/>
    <property type="molecule type" value="Genomic_DNA"/>
</dbReference>
<evidence type="ECO:0000256" key="1">
    <source>
        <dbReference type="ARBA" id="ARBA00002486"/>
    </source>
</evidence>
<dbReference type="RefSeq" id="WP_109708862.1">
    <property type="nucleotide sequence ID" value="NZ_QGDS01000002.1"/>
</dbReference>
<keyword evidence="5" id="KW-0418">Kinase</keyword>
<dbReference type="SUPFAM" id="SSF46785">
    <property type="entry name" value="Winged helix' DNA-binding domain"/>
    <property type="match status" value="1"/>
</dbReference>
<evidence type="ECO:0000259" key="4">
    <source>
        <dbReference type="PROSITE" id="PS51379"/>
    </source>
</evidence>
<dbReference type="PANTHER" id="PTHR18964">
    <property type="entry name" value="ROK (REPRESSOR, ORF, KINASE) FAMILY"/>
    <property type="match status" value="1"/>
</dbReference>
<dbReference type="GO" id="GO:0042732">
    <property type="term" value="P:D-xylose metabolic process"/>
    <property type="evidence" value="ECO:0007669"/>
    <property type="project" value="UniProtKB-KW"/>
</dbReference>
<evidence type="ECO:0000313" key="6">
    <source>
        <dbReference type="Proteomes" id="UP000254051"/>
    </source>
</evidence>
<dbReference type="InterPro" id="IPR011991">
    <property type="entry name" value="ArsR-like_HTH"/>
</dbReference>
<evidence type="ECO:0000256" key="2">
    <source>
        <dbReference type="ARBA" id="ARBA00006479"/>
    </source>
</evidence>
<dbReference type="InterPro" id="IPR017896">
    <property type="entry name" value="4Fe4S_Fe-S-bd"/>
</dbReference>
<dbReference type="Gene3D" id="3.30.420.40">
    <property type="match status" value="2"/>
</dbReference>
<dbReference type="PANTHER" id="PTHR18964:SF149">
    <property type="entry name" value="BIFUNCTIONAL UDP-N-ACETYLGLUCOSAMINE 2-EPIMERASE_N-ACETYLMANNOSAMINE KINASE"/>
    <property type="match status" value="1"/>
</dbReference>
<name>A0A316A0Z6_9FIRM</name>
<sequence>MSKTGKNLTDLLDLNRAQIMYYLVKHPGCSRAELGEFTGLSLASITKIIHSLMECGAIYETGFSEGKKGRRSVGLSFNYKKYKILAVRLSWSRLEIQPYDFLGNTYGKLISIPFLNVTIDTMKHIIQATADGIKSFCAEFPEIAAIGMAIPGPCYRDTGTLLLPPYNIDPAKRHYYPLKKILAEHTQLPIFIEHESNVGALGYWWFESHNEKDAVIMNILSEDGVGIGLVDNGKIFTGIGNCSWELGHISIDYNGRTCPSCGGRGCINAYCSMRALEQITKELLPEHPDSILQSYSNFSCQTIFQAAKQQDPFASNLVFECGKHLGHGILSLLHIFNPDIIVISGMISLGDDLLMNGIQDVLTKGRSAYTIIPKIKLLPIDTELTMLGAATFAIDRMLNAPTQYLSLPTNN</sequence>
<comment type="similarity">
    <text evidence="2">Belongs to the ROK (NagC/XylR) family.</text>
</comment>
<dbReference type="Proteomes" id="UP000254051">
    <property type="component" value="Unassembled WGS sequence"/>
</dbReference>
<evidence type="ECO:0000313" key="5">
    <source>
        <dbReference type="EMBL" id="SUQ12829.1"/>
    </source>
</evidence>
<dbReference type="InterPro" id="IPR036388">
    <property type="entry name" value="WH-like_DNA-bd_sf"/>
</dbReference>
<dbReference type="CDD" id="cd00090">
    <property type="entry name" value="HTH_ARSR"/>
    <property type="match status" value="1"/>
</dbReference>
<dbReference type="Gene3D" id="1.10.10.10">
    <property type="entry name" value="Winged helix-like DNA-binding domain superfamily/Winged helix DNA-binding domain"/>
    <property type="match status" value="1"/>
</dbReference>
<dbReference type="SUPFAM" id="SSF53067">
    <property type="entry name" value="Actin-like ATPase domain"/>
    <property type="match status" value="2"/>
</dbReference>